<feature type="transmembrane region" description="Helical" evidence="1">
    <location>
        <begin position="21"/>
        <end position="43"/>
    </location>
</feature>
<keyword evidence="3" id="KW-1185">Reference proteome</keyword>
<accession>G4NCE3</accession>
<sequence>MLTDCASRSKQRTRQLELCSFTLLNQLIFFISFFFFFLGNYVGHSRLPLNNMLLFRALLFLLPAICLAEKATSTEEFPPSRVLAASAERCSSSGAPNVPDCSICTNGCEPLFKCCKIPPPPPTV</sequence>
<keyword evidence="1" id="KW-1133">Transmembrane helix</keyword>
<gene>
    <name evidence="2" type="ORF">MGG_00400</name>
</gene>
<keyword evidence="1" id="KW-0472">Membrane</keyword>
<reference evidence="2 3" key="1">
    <citation type="journal article" date="2005" name="Nature">
        <title>The genome sequence of the rice blast fungus Magnaporthe grisea.</title>
        <authorList>
            <person name="Dean R.A."/>
            <person name="Talbot N.J."/>
            <person name="Ebbole D.J."/>
            <person name="Farman M.L."/>
            <person name="Mitchell T.K."/>
            <person name="Orbach M.J."/>
            <person name="Thon M."/>
            <person name="Kulkarni R."/>
            <person name="Xu J.R."/>
            <person name="Pan H."/>
            <person name="Read N.D."/>
            <person name="Lee Y.H."/>
            <person name="Carbone I."/>
            <person name="Brown D."/>
            <person name="Oh Y.Y."/>
            <person name="Donofrio N."/>
            <person name="Jeong J.S."/>
            <person name="Soanes D.M."/>
            <person name="Djonovic S."/>
            <person name="Kolomiets E."/>
            <person name="Rehmeyer C."/>
            <person name="Li W."/>
            <person name="Harding M."/>
            <person name="Kim S."/>
            <person name="Lebrun M.H."/>
            <person name="Bohnert H."/>
            <person name="Coughlan S."/>
            <person name="Butler J."/>
            <person name="Calvo S."/>
            <person name="Ma L.J."/>
            <person name="Nicol R."/>
            <person name="Purcell S."/>
            <person name="Nusbaum C."/>
            <person name="Galagan J.E."/>
            <person name="Birren B.W."/>
        </authorList>
    </citation>
    <scope>NUCLEOTIDE SEQUENCE [LARGE SCALE GENOMIC DNA]</scope>
    <source>
        <strain evidence="3">70-15 / ATCC MYA-4617 / FGSC 8958</strain>
    </source>
</reference>
<organism evidence="2 3">
    <name type="scientific">Pyricularia oryzae (strain 70-15 / ATCC MYA-4617 / FGSC 8958)</name>
    <name type="common">Rice blast fungus</name>
    <name type="synonym">Magnaporthe oryzae</name>
    <dbReference type="NCBI Taxonomy" id="242507"/>
    <lineage>
        <taxon>Eukaryota</taxon>
        <taxon>Fungi</taxon>
        <taxon>Dikarya</taxon>
        <taxon>Ascomycota</taxon>
        <taxon>Pezizomycotina</taxon>
        <taxon>Sordariomycetes</taxon>
        <taxon>Sordariomycetidae</taxon>
        <taxon>Magnaporthales</taxon>
        <taxon>Pyriculariaceae</taxon>
        <taxon>Pyricularia</taxon>
    </lineage>
</organism>
<dbReference type="EMBL" id="CM001235">
    <property type="protein sequence ID" value="EHA49092.1"/>
    <property type="molecule type" value="Genomic_DNA"/>
</dbReference>
<reference key="2">
    <citation type="submission" date="2011-05" db="EMBL/GenBank/DDBJ databases">
        <title>The Genome Sequence of Magnaporthe oryzae 70-15.</title>
        <authorList>
            <consortium name="The Broad Institute Genome Sequencing Platform"/>
            <person name="Ma L.-J."/>
            <person name="Dead R."/>
            <person name="Young S.K."/>
            <person name="Zeng Q."/>
            <person name="Gargeya S."/>
            <person name="Fitzgerald M."/>
            <person name="Haas B."/>
            <person name="Abouelleil A."/>
            <person name="Alvarado L."/>
            <person name="Arachchi H.M."/>
            <person name="Berlin A."/>
            <person name="Brown A."/>
            <person name="Chapman S.B."/>
            <person name="Chen Z."/>
            <person name="Dunbar C."/>
            <person name="Freedman E."/>
            <person name="Gearin G."/>
            <person name="Gellesch M."/>
            <person name="Goldberg J."/>
            <person name="Griggs A."/>
            <person name="Gujja S."/>
            <person name="Heiman D."/>
            <person name="Howarth C."/>
            <person name="Larson L."/>
            <person name="Lui A."/>
            <person name="MacDonald P.J.P."/>
            <person name="Mehta T."/>
            <person name="Montmayeur A."/>
            <person name="Murphy C."/>
            <person name="Neiman D."/>
            <person name="Pearson M."/>
            <person name="Priest M."/>
            <person name="Roberts A."/>
            <person name="Saif S."/>
            <person name="Shea T."/>
            <person name="Shenoy N."/>
            <person name="Sisk P."/>
            <person name="Stolte C."/>
            <person name="Sykes S."/>
            <person name="Yandava C."/>
            <person name="Wortman J."/>
            <person name="Nusbaum C."/>
            <person name="Birren B."/>
        </authorList>
    </citation>
    <scope>NUCLEOTIDE SEQUENCE</scope>
    <source>
        <strain>70-15</strain>
    </source>
</reference>
<evidence type="ECO:0000313" key="2">
    <source>
        <dbReference type="EMBL" id="EHA49092.1"/>
    </source>
</evidence>
<keyword evidence="1" id="KW-0812">Transmembrane</keyword>
<dbReference type="Proteomes" id="UP000009058">
    <property type="component" value="Chromosome 5"/>
</dbReference>
<evidence type="ECO:0000313" key="3">
    <source>
        <dbReference type="Proteomes" id="UP000009058"/>
    </source>
</evidence>
<dbReference type="AlphaFoldDB" id="G4NCE3"/>
<dbReference type="HOGENOM" id="CLU_2004373_0_0_1"/>
<evidence type="ECO:0000256" key="1">
    <source>
        <dbReference type="SAM" id="Phobius"/>
    </source>
</evidence>
<proteinExistence type="predicted"/>
<dbReference type="GeneID" id="2674895"/>
<dbReference type="RefSeq" id="XP_003718676.1">
    <property type="nucleotide sequence ID" value="XM_003718628.1"/>
</dbReference>
<dbReference type="InParanoid" id="G4NCE3"/>
<dbReference type="VEuPathDB" id="FungiDB:MGG_00400"/>
<protein>
    <submittedName>
        <fullName evidence="2">Uncharacterized protein</fullName>
    </submittedName>
</protein>
<name>G4NCE3_PYRO7</name>
<dbReference type="KEGG" id="mgr:MGG_00400"/>